<protein>
    <submittedName>
        <fullName evidence="4">Lytic transglycosylase, catalytic</fullName>
    </submittedName>
</protein>
<reference evidence="5" key="1">
    <citation type="journal article" date="2016" name="Genome Announc.">
        <title>Complete genome sequence of Alkaliphilus metalliredigens strain QYMF, an alkaliphilic and metal-reducing bacterium isolated from borax-contaminated leachate ponds.</title>
        <authorList>
            <person name="Hwang C."/>
            <person name="Copeland A."/>
            <person name="Lucas S."/>
            <person name="Lapidus A."/>
            <person name="Barry K."/>
            <person name="Detter J.C."/>
            <person name="Glavina Del Rio T."/>
            <person name="Hammon N."/>
            <person name="Israni S."/>
            <person name="Dalin E."/>
            <person name="Tice H."/>
            <person name="Pitluck S."/>
            <person name="Chertkov O."/>
            <person name="Brettin T."/>
            <person name="Bruce D."/>
            <person name="Han C."/>
            <person name="Schmutz J."/>
            <person name="Larimer F."/>
            <person name="Land M.L."/>
            <person name="Hauser L."/>
            <person name="Kyrpides N."/>
            <person name="Mikhailova N."/>
            <person name="Ye Q."/>
            <person name="Zhou J."/>
            <person name="Richardson P."/>
            <person name="Fields M.W."/>
        </authorList>
    </citation>
    <scope>NUCLEOTIDE SEQUENCE [LARGE SCALE GENOMIC DNA]</scope>
    <source>
        <strain evidence="5">QYMF</strain>
    </source>
</reference>
<name>A6TPT6_ALKMQ</name>
<dbReference type="InterPro" id="IPR000189">
    <property type="entry name" value="Transglyc_AS"/>
</dbReference>
<dbReference type="STRING" id="293826.Amet_2042"/>
<evidence type="ECO:0000256" key="1">
    <source>
        <dbReference type="ARBA" id="ARBA00007734"/>
    </source>
</evidence>
<evidence type="ECO:0000313" key="4">
    <source>
        <dbReference type="EMBL" id="ABR48204.1"/>
    </source>
</evidence>
<keyword evidence="5" id="KW-1185">Reference proteome</keyword>
<proteinExistence type="inferred from homology"/>
<dbReference type="PANTHER" id="PTHR37423">
    <property type="entry name" value="SOLUBLE LYTIC MUREIN TRANSGLYCOSYLASE-RELATED"/>
    <property type="match status" value="1"/>
</dbReference>
<keyword evidence="2" id="KW-0472">Membrane</keyword>
<dbReference type="AlphaFoldDB" id="A6TPT6"/>
<keyword evidence="2" id="KW-1133">Transmembrane helix</keyword>
<feature type="transmembrane region" description="Helical" evidence="2">
    <location>
        <begin position="6"/>
        <end position="24"/>
    </location>
</feature>
<dbReference type="PROSITE" id="PS00922">
    <property type="entry name" value="TRANSGLYCOSYLASE"/>
    <property type="match status" value="1"/>
</dbReference>
<dbReference type="Gene3D" id="1.10.530.10">
    <property type="match status" value="1"/>
</dbReference>
<dbReference type="Proteomes" id="UP000001572">
    <property type="component" value="Chromosome"/>
</dbReference>
<dbReference type="CDD" id="cd16896">
    <property type="entry name" value="LT_Slt70-like"/>
    <property type="match status" value="1"/>
</dbReference>
<dbReference type="HOGENOM" id="CLU_065765_7_0_9"/>
<dbReference type="GO" id="GO:0016020">
    <property type="term" value="C:membrane"/>
    <property type="evidence" value="ECO:0007669"/>
    <property type="project" value="InterPro"/>
</dbReference>
<dbReference type="eggNOG" id="COG0741">
    <property type="taxonomic scope" value="Bacteria"/>
</dbReference>
<accession>A6TPT6</accession>
<feature type="domain" description="Transglycosylase SLT" evidence="3">
    <location>
        <begin position="17"/>
        <end position="112"/>
    </location>
</feature>
<comment type="similarity">
    <text evidence="1">Belongs to the transglycosylase Slt family.</text>
</comment>
<dbReference type="KEGG" id="amt:Amet_2042"/>
<dbReference type="InterPro" id="IPR008258">
    <property type="entry name" value="Transglycosylase_SLT_dom_1"/>
</dbReference>
<evidence type="ECO:0000256" key="2">
    <source>
        <dbReference type="SAM" id="Phobius"/>
    </source>
</evidence>
<organism evidence="4 5">
    <name type="scientific">Alkaliphilus metalliredigens (strain QYMF)</name>
    <dbReference type="NCBI Taxonomy" id="293826"/>
    <lineage>
        <taxon>Bacteria</taxon>
        <taxon>Bacillati</taxon>
        <taxon>Bacillota</taxon>
        <taxon>Clostridia</taxon>
        <taxon>Peptostreptococcales</taxon>
        <taxon>Natronincolaceae</taxon>
        <taxon>Alkaliphilus</taxon>
    </lineage>
</organism>
<evidence type="ECO:0000313" key="5">
    <source>
        <dbReference type="Proteomes" id="UP000001572"/>
    </source>
</evidence>
<dbReference type="CAZy" id="GH23">
    <property type="family name" value="Glycoside Hydrolase Family 23"/>
</dbReference>
<dbReference type="InterPro" id="IPR023346">
    <property type="entry name" value="Lysozyme-like_dom_sf"/>
</dbReference>
<dbReference type="Pfam" id="PF01464">
    <property type="entry name" value="SLT"/>
    <property type="match status" value="1"/>
</dbReference>
<gene>
    <name evidence="4" type="ordered locus">Amet_2042</name>
</gene>
<keyword evidence="2" id="KW-0812">Transmembrane</keyword>
<dbReference type="GO" id="GO:0000270">
    <property type="term" value="P:peptidoglycan metabolic process"/>
    <property type="evidence" value="ECO:0007669"/>
    <property type="project" value="InterPro"/>
</dbReference>
<dbReference type="GO" id="GO:0008933">
    <property type="term" value="F:peptidoglycan lytic transglycosylase activity"/>
    <property type="evidence" value="ECO:0007669"/>
    <property type="project" value="InterPro"/>
</dbReference>
<dbReference type="EMBL" id="CP000724">
    <property type="protein sequence ID" value="ABR48204.1"/>
    <property type="molecule type" value="Genomic_DNA"/>
</dbReference>
<dbReference type="SUPFAM" id="SSF53955">
    <property type="entry name" value="Lysozyme-like"/>
    <property type="match status" value="1"/>
</dbReference>
<evidence type="ECO:0000259" key="3">
    <source>
        <dbReference type="Pfam" id="PF01464"/>
    </source>
</evidence>
<sequence length="150" mass="16939">MKAFTTGILLRYSMVAAIILWAVMREESHYRPDVFSIAGAQGLMQIMPATGEDIANRLRVSYTNADMLNPEKNIRFGTFYLGSMLNMFSGDLDKALAAYNGGPGNVRKWSGTSIGSTPEGFPTSIAFMETRRYITKVRNTYYTYLWLYED</sequence>
<dbReference type="PANTHER" id="PTHR37423:SF5">
    <property type="entry name" value="SOLUBLE LYTIC MUREIN TRANSGLYCOSYLASE"/>
    <property type="match status" value="1"/>
</dbReference>